<feature type="chain" id="PRO_5003558311" evidence="10">
    <location>
        <begin position="23"/>
        <end position="929"/>
    </location>
</feature>
<name>H1Y5A4_9SPHI</name>
<keyword evidence="7 8" id="KW-0998">Cell outer membrane</keyword>
<evidence type="ECO:0000256" key="6">
    <source>
        <dbReference type="ARBA" id="ARBA00023136"/>
    </source>
</evidence>
<dbReference type="SUPFAM" id="SSF56935">
    <property type="entry name" value="Porins"/>
    <property type="match status" value="1"/>
</dbReference>
<dbReference type="Gene3D" id="2.40.170.20">
    <property type="entry name" value="TonB-dependent receptor, beta-barrel domain"/>
    <property type="match status" value="1"/>
</dbReference>
<evidence type="ECO:0000313" key="13">
    <source>
        <dbReference type="EMBL" id="EHQ28915.1"/>
    </source>
</evidence>
<dbReference type="Pfam" id="PF13715">
    <property type="entry name" value="CarbopepD_reg_2"/>
    <property type="match status" value="1"/>
</dbReference>
<evidence type="ECO:0000256" key="10">
    <source>
        <dbReference type="SAM" id="SignalP"/>
    </source>
</evidence>
<evidence type="ECO:0000256" key="1">
    <source>
        <dbReference type="ARBA" id="ARBA00004571"/>
    </source>
</evidence>
<dbReference type="Pfam" id="PF07715">
    <property type="entry name" value="Plug"/>
    <property type="match status" value="1"/>
</dbReference>
<organism evidence="13 14">
    <name type="scientific">Mucilaginibacter paludis DSM 18603</name>
    <dbReference type="NCBI Taxonomy" id="714943"/>
    <lineage>
        <taxon>Bacteria</taxon>
        <taxon>Pseudomonadati</taxon>
        <taxon>Bacteroidota</taxon>
        <taxon>Sphingobacteriia</taxon>
        <taxon>Sphingobacteriales</taxon>
        <taxon>Sphingobacteriaceae</taxon>
        <taxon>Mucilaginibacter</taxon>
    </lineage>
</organism>
<comment type="similarity">
    <text evidence="8 9">Belongs to the TonB-dependent receptor family.</text>
</comment>
<evidence type="ECO:0000259" key="11">
    <source>
        <dbReference type="Pfam" id="PF00593"/>
    </source>
</evidence>
<dbReference type="PANTHER" id="PTHR47234:SF3">
    <property type="entry name" value="SECRETIN_TONB SHORT N-TERMINAL DOMAIN-CONTAINING PROTEIN"/>
    <property type="match status" value="1"/>
</dbReference>
<evidence type="ECO:0000256" key="7">
    <source>
        <dbReference type="ARBA" id="ARBA00023237"/>
    </source>
</evidence>
<dbReference type="InterPro" id="IPR039426">
    <property type="entry name" value="TonB-dep_rcpt-like"/>
</dbReference>
<dbReference type="GO" id="GO:0009279">
    <property type="term" value="C:cell outer membrane"/>
    <property type="evidence" value="ECO:0007669"/>
    <property type="project" value="UniProtKB-SubCell"/>
</dbReference>
<evidence type="ECO:0000256" key="3">
    <source>
        <dbReference type="ARBA" id="ARBA00022452"/>
    </source>
</evidence>
<feature type="signal peptide" evidence="10">
    <location>
        <begin position="1"/>
        <end position="22"/>
    </location>
</feature>
<protein>
    <submittedName>
        <fullName evidence="13">TonB-dependent receptor</fullName>
    </submittedName>
</protein>
<dbReference type="EMBL" id="CM001403">
    <property type="protein sequence ID" value="EHQ28915.1"/>
    <property type="molecule type" value="Genomic_DNA"/>
</dbReference>
<dbReference type="eggNOG" id="COG4771">
    <property type="taxonomic scope" value="Bacteria"/>
</dbReference>
<keyword evidence="14" id="KW-1185">Reference proteome</keyword>
<proteinExistence type="inferred from homology"/>
<keyword evidence="10" id="KW-0732">Signal</keyword>
<dbReference type="InterPro" id="IPR008969">
    <property type="entry name" value="CarboxyPept-like_regulatory"/>
</dbReference>
<comment type="subcellular location">
    <subcellularLocation>
        <location evidence="1 8">Cell outer membrane</location>
        <topology evidence="1 8">Multi-pass membrane protein</topology>
    </subcellularLocation>
</comment>
<keyword evidence="6 8" id="KW-0472">Membrane</keyword>
<gene>
    <name evidence="13" type="ORF">Mucpa_4830</name>
</gene>
<feature type="domain" description="TonB-dependent receptor plug" evidence="12">
    <location>
        <begin position="118"/>
        <end position="240"/>
    </location>
</feature>
<dbReference type="PROSITE" id="PS52016">
    <property type="entry name" value="TONB_DEPENDENT_REC_3"/>
    <property type="match status" value="1"/>
</dbReference>
<dbReference type="RefSeq" id="WP_008509878.1">
    <property type="nucleotide sequence ID" value="NZ_CM001403.1"/>
</dbReference>
<keyword evidence="3 8" id="KW-1134">Transmembrane beta strand</keyword>
<dbReference type="AlphaFoldDB" id="H1Y5A4"/>
<dbReference type="InterPro" id="IPR037066">
    <property type="entry name" value="Plug_dom_sf"/>
</dbReference>
<dbReference type="Pfam" id="PF00593">
    <property type="entry name" value="TonB_dep_Rec_b-barrel"/>
    <property type="match status" value="1"/>
</dbReference>
<feature type="domain" description="TonB-dependent receptor-like beta-barrel" evidence="11">
    <location>
        <begin position="388"/>
        <end position="887"/>
    </location>
</feature>
<keyword evidence="13" id="KW-0675">Receptor</keyword>
<accession>H1Y5A4</accession>
<evidence type="ECO:0000259" key="12">
    <source>
        <dbReference type="Pfam" id="PF07715"/>
    </source>
</evidence>
<evidence type="ECO:0000256" key="2">
    <source>
        <dbReference type="ARBA" id="ARBA00022448"/>
    </source>
</evidence>
<dbReference type="OrthoDB" id="9795928at2"/>
<dbReference type="PANTHER" id="PTHR47234">
    <property type="match status" value="1"/>
</dbReference>
<evidence type="ECO:0000313" key="14">
    <source>
        <dbReference type="Proteomes" id="UP000002774"/>
    </source>
</evidence>
<dbReference type="InterPro" id="IPR036942">
    <property type="entry name" value="Beta-barrel_TonB_sf"/>
</dbReference>
<dbReference type="Gene3D" id="2.60.40.1120">
    <property type="entry name" value="Carboxypeptidase-like, regulatory domain"/>
    <property type="match status" value="1"/>
</dbReference>
<dbReference type="STRING" id="714943.Mucpa_4830"/>
<dbReference type="Proteomes" id="UP000002774">
    <property type="component" value="Chromosome"/>
</dbReference>
<evidence type="ECO:0000256" key="8">
    <source>
        <dbReference type="PROSITE-ProRule" id="PRU01360"/>
    </source>
</evidence>
<keyword evidence="4 8" id="KW-0812">Transmembrane</keyword>
<dbReference type="HOGENOM" id="CLU_010745_1_1_10"/>
<evidence type="ECO:0000256" key="9">
    <source>
        <dbReference type="RuleBase" id="RU003357"/>
    </source>
</evidence>
<evidence type="ECO:0000256" key="5">
    <source>
        <dbReference type="ARBA" id="ARBA00023077"/>
    </source>
</evidence>
<dbReference type="InterPro" id="IPR012910">
    <property type="entry name" value="Plug_dom"/>
</dbReference>
<sequence>MKKIITFSILILSLLGASVAQSQVINGVVKDQSQTLIGASVKIAGQTIGTSTDVNGNYSLSLKSGSYKVVASYAGYETVFKDVTLAAGQTIRLDFTLSPSGNLNEVVVVGSRSKPRSQLNSPVPVDVVDIKKLSRNAPQVTLNQILNYVAPSFSSNVQTISDGTDHIDPASLRGLGPDQVLVLINGKRRHTTSLININGSFGKGSVGTDLNAIPTAAIKRIEILRDGASAQYGSDAIAGVINIILDDQVNVLSGNITTGGYDSKHTEKGKTFDGGQVQANLNYGVPLGESGGFLNLAGSYDYRDYTNRMIAYGGTIFTDYNDPALATVPGTPTGKDITDAELAKRGLSRSDFNSRVGQSANRGGSLFFNSSLPLANGAEVYAFGGLNYRHGESAAFFRTPSQLTQTNATIYPNGFLPLIVTDNKDQSIAVGTRGKLGEWKIDVSNTYGQNKLDFSTTNTLNASLLSSSPNSFNDGGYVFKQNTTNLDLSRFYKNVLSGLNLAFGAEHRYENYQILQGQESSYVNYGNALNIGTDALGKPILVQNPKGNVSTLFAANGSALGGGAQGFGGFSPDNVVNASRTSVAFYGDGEINFTDAFLVDGALRFENYSDFGSTLNWKVASRYKFSDKFLLRGAASTGFRAPSLQQSYFSATSTIFSNGQFVESGTFRNDSRIAQLLGIPKLKQETSHNYSLGFTSNLGDFKLTVDGYYIKINNRIIYTGQFSGSATGSAQDQEIYNILHSANAQTARFFANAIDTRTRGIDAVLTYSKKLGSGSFRTDLSGTYAKTDLAGSVHASPLLVGKESTYFDDASRIYLESAVPQSKINLSLTYDIGKWNFFWRDVYFGKVTEATNVVTAQDTYKGKIISDVSVGYEFYKDFHLSVGANNLFDIYPDPTSVANQSSGRFLYSRTAQQFGFNGRFLFTRLSFNL</sequence>
<dbReference type="Gene3D" id="2.170.130.10">
    <property type="entry name" value="TonB-dependent receptor, plug domain"/>
    <property type="match status" value="1"/>
</dbReference>
<keyword evidence="2 8" id="KW-0813">Transport</keyword>
<evidence type="ECO:0000256" key="4">
    <source>
        <dbReference type="ARBA" id="ARBA00022692"/>
    </source>
</evidence>
<keyword evidence="5 9" id="KW-0798">TonB box</keyword>
<dbReference type="InterPro" id="IPR000531">
    <property type="entry name" value="Beta-barrel_TonB"/>
</dbReference>
<dbReference type="SUPFAM" id="SSF49464">
    <property type="entry name" value="Carboxypeptidase regulatory domain-like"/>
    <property type="match status" value="1"/>
</dbReference>
<reference evidence="13" key="1">
    <citation type="submission" date="2011-09" db="EMBL/GenBank/DDBJ databases">
        <title>The permanent draft genome of Mucilaginibacter paludis DSM 18603.</title>
        <authorList>
            <consortium name="US DOE Joint Genome Institute (JGI-PGF)"/>
            <person name="Lucas S."/>
            <person name="Han J."/>
            <person name="Lapidus A."/>
            <person name="Bruce D."/>
            <person name="Goodwin L."/>
            <person name="Pitluck S."/>
            <person name="Peters L."/>
            <person name="Kyrpides N."/>
            <person name="Mavromatis K."/>
            <person name="Ivanova N."/>
            <person name="Mikhailova N."/>
            <person name="Held B."/>
            <person name="Detter J.C."/>
            <person name="Tapia R."/>
            <person name="Han C."/>
            <person name="Land M."/>
            <person name="Hauser L."/>
            <person name="Markowitz V."/>
            <person name="Cheng J.-F."/>
            <person name="Hugenholtz P."/>
            <person name="Woyke T."/>
            <person name="Wu D."/>
            <person name="Tindall B."/>
            <person name="Brambilla E."/>
            <person name="Klenk H.-P."/>
            <person name="Eisen J.A."/>
        </authorList>
    </citation>
    <scope>NUCLEOTIDE SEQUENCE [LARGE SCALE GENOMIC DNA]</scope>
    <source>
        <strain evidence="13">DSM 18603</strain>
    </source>
</reference>